<dbReference type="Pfam" id="PF22725">
    <property type="entry name" value="GFO_IDH_MocA_C3"/>
    <property type="match status" value="1"/>
</dbReference>
<evidence type="ECO:0000256" key="3">
    <source>
        <dbReference type="ARBA" id="ARBA00023027"/>
    </source>
</evidence>
<dbReference type="Proteomes" id="UP000321534">
    <property type="component" value="Unassembled WGS sequence"/>
</dbReference>
<dbReference type="GO" id="GO:0000166">
    <property type="term" value="F:nucleotide binding"/>
    <property type="evidence" value="ECO:0007669"/>
    <property type="project" value="InterPro"/>
</dbReference>
<feature type="domain" description="Gfo/Idh/MocA-like oxidoreductase N-terminal" evidence="4">
    <location>
        <begin position="7"/>
        <end position="126"/>
    </location>
</feature>
<evidence type="ECO:0000256" key="2">
    <source>
        <dbReference type="ARBA" id="ARBA00023002"/>
    </source>
</evidence>
<reference evidence="6 7" key="1">
    <citation type="submission" date="2019-07" db="EMBL/GenBank/DDBJ databases">
        <title>Whole genome shotgun sequence of Terrabacter aerolatus NBRC 106305.</title>
        <authorList>
            <person name="Hosoyama A."/>
            <person name="Uohara A."/>
            <person name="Ohji S."/>
            <person name="Ichikawa N."/>
        </authorList>
    </citation>
    <scope>NUCLEOTIDE SEQUENCE [LARGE SCALE GENOMIC DNA]</scope>
    <source>
        <strain evidence="6 7">NBRC 106305</strain>
    </source>
</reference>
<keyword evidence="7" id="KW-1185">Reference proteome</keyword>
<dbReference type="Pfam" id="PF01408">
    <property type="entry name" value="GFO_IDH_MocA"/>
    <property type="match status" value="1"/>
</dbReference>
<keyword evidence="3" id="KW-0520">NAD</keyword>
<evidence type="ECO:0000313" key="7">
    <source>
        <dbReference type="Proteomes" id="UP000321534"/>
    </source>
</evidence>
<protein>
    <submittedName>
        <fullName evidence="6">Dehydrogenase</fullName>
    </submittedName>
</protein>
<dbReference type="SUPFAM" id="SSF51735">
    <property type="entry name" value="NAD(P)-binding Rossmann-fold domains"/>
    <property type="match status" value="1"/>
</dbReference>
<comment type="similarity">
    <text evidence="1">Belongs to the Gfo/Idh/MocA family.</text>
</comment>
<proteinExistence type="inferred from homology"/>
<dbReference type="Gene3D" id="3.40.50.720">
    <property type="entry name" value="NAD(P)-binding Rossmann-like Domain"/>
    <property type="match status" value="1"/>
</dbReference>
<gene>
    <name evidence="6" type="ORF">TAE01_02440</name>
</gene>
<accession>A0A512CW49</accession>
<feature type="domain" description="GFO/IDH/MocA-like oxidoreductase" evidence="5">
    <location>
        <begin position="134"/>
        <end position="254"/>
    </location>
</feature>
<dbReference type="SUPFAM" id="SSF55347">
    <property type="entry name" value="Glyceraldehyde-3-phosphate dehydrogenase-like, C-terminal domain"/>
    <property type="match status" value="1"/>
</dbReference>
<evidence type="ECO:0000256" key="1">
    <source>
        <dbReference type="ARBA" id="ARBA00010928"/>
    </source>
</evidence>
<organism evidence="6 7">
    <name type="scientific">Terrabacter aerolatus</name>
    <dbReference type="NCBI Taxonomy" id="422442"/>
    <lineage>
        <taxon>Bacteria</taxon>
        <taxon>Bacillati</taxon>
        <taxon>Actinomycetota</taxon>
        <taxon>Actinomycetes</taxon>
        <taxon>Micrococcales</taxon>
        <taxon>Intrasporangiaceae</taxon>
        <taxon>Terrabacter</taxon>
    </lineage>
</organism>
<dbReference type="RefSeq" id="WP_147062561.1">
    <property type="nucleotide sequence ID" value="NZ_BAAARO010000025.1"/>
</dbReference>
<dbReference type="InterPro" id="IPR000683">
    <property type="entry name" value="Gfo/Idh/MocA-like_OxRdtase_N"/>
</dbReference>
<evidence type="ECO:0000313" key="6">
    <source>
        <dbReference type="EMBL" id="GEO28434.1"/>
    </source>
</evidence>
<dbReference type="GO" id="GO:0016491">
    <property type="term" value="F:oxidoreductase activity"/>
    <property type="evidence" value="ECO:0007669"/>
    <property type="project" value="UniProtKB-KW"/>
</dbReference>
<name>A0A512CW49_9MICO</name>
<dbReference type="PANTHER" id="PTHR42840">
    <property type="entry name" value="NAD(P)-BINDING ROSSMANN-FOLD SUPERFAMILY PROTEIN-RELATED"/>
    <property type="match status" value="1"/>
</dbReference>
<dbReference type="PANTHER" id="PTHR42840:SF3">
    <property type="entry name" value="BINDING ROSSMANN FOLD OXIDOREDUCTASE, PUTATIVE (AFU_ORTHOLOGUE AFUA_2G10240)-RELATED"/>
    <property type="match status" value="1"/>
</dbReference>
<dbReference type="Gene3D" id="3.30.360.10">
    <property type="entry name" value="Dihydrodipicolinate Reductase, domain 2"/>
    <property type="match status" value="1"/>
</dbReference>
<dbReference type="InterPro" id="IPR036291">
    <property type="entry name" value="NAD(P)-bd_dom_sf"/>
</dbReference>
<dbReference type="OrthoDB" id="256869at2"/>
<dbReference type="EMBL" id="BJYX01000001">
    <property type="protein sequence ID" value="GEO28434.1"/>
    <property type="molecule type" value="Genomic_DNA"/>
</dbReference>
<dbReference type="InterPro" id="IPR055170">
    <property type="entry name" value="GFO_IDH_MocA-like_dom"/>
</dbReference>
<evidence type="ECO:0000259" key="4">
    <source>
        <dbReference type="Pfam" id="PF01408"/>
    </source>
</evidence>
<comment type="caution">
    <text evidence="6">The sequence shown here is derived from an EMBL/GenBank/DDBJ whole genome shotgun (WGS) entry which is preliminary data.</text>
</comment>
<evidence type="ECO:0000259" key="5">
    <source>
        <dbReference type="Pfam" id="PF22725"/>
    </source>
</evidence>
<dbReference type="AlphaFoldDB" id="A0A512CW49"/>
<keyword evidence="2" id="KW-0560">Oxidoreductase</keyword>
<sequence>MTRIDPVRFGLIGAGRIGTHHATTLARRLGEAELVAVADPRVAAAERLGEELGAEWLADPQDLIDDPRIEAVAITCASTAHADLVVAAAAAGKAVFVEKPMAMTLSDADRAIDAARGAGIPLQVGFNRRFARDFVAARDTVAAGGIGTPQLLRSVTRDPGLADPAAVPPWTIFTQTLIHDFDALNWFNAGATAVEVSVMADALVAPDFKAAGLLDTAVVTIRYDNGAIAVAEASFSAAYGYDVRAEVFGSAGMVTAGGPAHLITSHWSAAGVTSPTARTDTDLFADAYAAELAAFCRAVREGTPTQVGGEDARAALRIALACIEAVETGGTVTIRDADRVAAGAGA</sequence>